<dbReference type="CDD" id="cd03801">
    <property type="entry name" value="GT4_PimA-like"/>
    <property type="match status" value="1"/>
</dbReference>
<dbReference type="InterPro" id="IPR001296">
    <property type="entry name" value="Glyco_trans_1"/>
</dbReference>
<evidence type="ECO:0000313" key="2">
    <source>
        <dbReference type="EMBL" id="GAA3981764.1"/>
    </source>
</evidence>
<protein>
    <recommendedName>
        <fullName evidence="1">Glycosyl transferase family 1 domain-containing protein</fullName>
    </recommendedName>
</protein>
<reference evidence="3" key="1">
    <citation type="journal article" date="2019" name="Int. J. Syst. Evol. Microbiol.">
        <title>The Global Catalogue of Microorganisms (GCM) 10K type strain sequencing project: providing services to taxonomists for standard genome sequencing and annotation.</title>
        <authorList>
            <consortium name="The Broad Institute Genomics Platform"/>
            <consortium name="The Broad Institute Genome Sequencing Center for Infectious Disease"/>
            <person name="Wu L."/>
            <person name="Ma J."/>
        </authorList>
    </citation>
    <scope>NUCLEOTIDE SEQUENCE [LARGE SCALE GENOMIC DNA]</scope>
    <source>
        <strain evidence="3">JCM 17561</strain>
    </source>
</reference>
<organism evidence="2 3">
    <name type="scientific">Comamonas faecalis</name>
    <dbReference type="NCBI Taxonomy" id="1387849"/>
    <lineage>
        <taxon>Bacteria</taxon>
        <taxon>Pseudomonadati</taxon>
        <taxon>Pseudomonadota</taxon>
        <taxon>Betaproteobacteria</taxon>
        <taxon>Burkholderiales</taxon>
        <taxon>Comamonadaceae</taxon>
        <taxon>Comamonas</taxon>
    </lineage>
</organism>
<dbReference type="Proteomes" id="UP001501627">
    <property type="component" value="Unassembled WGS sequence"/>
</dbReference>
<evidence type="ECO:0000313" key="3">
    <source>
        <dbReference type="Proteomes" id="UP001501627"/>
    </source>
</evidence>
<dbReference type="EMBL" id="BAABBP010000001">
    <property type="protein sequence ID" value="GAA3981764.1"/>
    <property type="molecule type" value="Genomic_DNA"/>
</dbReference>
<accession>A0ABP7QFP2</accession>
<dbReference type="PANTHER" id="PTHR45947:SF3">
    <property type="entry name" value="SULFOQUINOVOSYL TRANSFERASE SQD2"/>
    <property type="match status" value="1"/>
</dbReference>
<sequence length="321" mass="35863">MAWKFGKFVQKASRQSPCLIEMEEVFGQSKRVQRYAGAVPVVVRLHGPWFLVGDAQGFPHDLNYQERVRAEGEAIYAADAVSAPSEFVLRAVEEFYKKELPRKIVIANPFPECFPEDHWKLPEATSLVLFVGRFDKVKGADIFIEAMFKLAEKVDGLRAVFVGPDDKKIAVEDGRVLDRQAFVAWCEEKYQRPSPIEFMGRKSPEEITQLRKQAAVCVVSSRIEMFPYTVAEALAQGVPTVASQVGGIPEMIDDGHNGLLFDSEDVDGLLACARKILASPELSVQLSANALTTVREKYSHEVLARAQKKFYRSVADCFVDG</sequence>
<dbReference type="Gene3D" id="3.40.50.2000">
    <property type="entry name" value="Glycogen Phosphorylase B"/>
    <property type="match status" value="2"/>
</dbReference>
<dbReference type="InterPro" id="IPR050194">
    <property type="entry name" value="Glycosyltransferase_grp1"/>
</dbReference>
<feature type="domain" description="Glycosyl transferase family 1" evidence="1">
    <location>
        <begin position="120"/>
        <end position="290"/>
    </location>
</feature>
<dbReference type="PANTHER" id="PTHR45947">
    <property type="entry name" value="SULFOQUINOVOSYL TRANSFERASE SQD2"/>
    <property type="match status" value="1"/>
</dbReference>
<gene>
    <name evidence="2" type="ORF">GCM10022279_01700</name>
</gene>
<comment type="caution">
    <text evidence="2">The sequence shown here is derived from an EMBL/GenBank/DDBJ whole genome shotgun (WGS) entry which is preliminary data.</text>
</comment>
<evidence type="ECO:0000259" key="1">
    <source>
        <dbReference type="Pfam" id="PF00534"/>
    </source>
</evidence>
<proteinExistence type="predicted"/>
<dbReference type="Pfam" id="PF00534">
    <property type="entry name" value="Glycos_transf_1"/>
    <property type="match status" value="1"/>
</dbReference>
<dbReference type="SUPFAM" id="SSF53756">
    <property type="entry name" value="UDP-Glycosyltransferase/glycogen phosphorylase"/>
    <property type="match status" value="1"/>
</dbReference>
<keyword evidence="3" id="KW-1185">Reference proteome</keyword>
<name>A0ABP7QFP2_9BURK</name>